<reference evidence="2 3" key="1">
    <citation type="submission" date="2021-08" db="EMBL/GenBank/DDBJ databases">
        <title>Collinsella faecalis sp. nov. isolated from swine faeces.</title>
        <authorList>
            <person name="Oh B.S."/>
            <person name="Lee J.H."/>
        </authorList>
    </citation>
    <scope>NUCLEOTIDE SEQUENCE [LARGE SCALE GENOMIC DNA]</scope>
    <source>
        <strain evidence="2 3">AGMB00827</strain>
    </source>
</reference>
<name>A0ABS7MJW9_9ACTN</name>
<dbReference type="GO" id="GO:0004519">
    <property type="term" value="F:endonuclease activity"/>
    <property type="evidence" value="ECO:0007669"/>
    <property type="project" value="UniProtKB-KW"/>
</dbReference>
<dbReference type="EMBL" id="JAIMFO010000005">
    <property type="protein sequence ID" value="MBY4797380.1"/>
    <property type="molecule type" value="Genomic_DNA"/>
</dbReference>
<dbReference type="Proteomes" id="UP000700908">
    <property type="component" value="Unassembled WGS sequence"/>
</dbReference>
<dbReference type="InterPro" id="IPR034139">
    <property type="entry name" value="TOPRIM_OLD"/>
</dbReference>
<sequence>MGVPSGKVSEIGISRFYQAKLNSEITKGLFASKVLLVEGPTETQTLPIYFKRASFSPAAAGLEIVGCGGKGNIPSLYRLFTAFGIDCFCLFDGDVSRGNNKELAELLGINSMNLGTPSFEVGSNYAYFSKDFETTAQDEIVDYGVFESDARANYHISGKPAIARFVAELSSLVPPFVNNLITALNDSAVVAPQGSVPEIQAAEPSWIDSDIPF</sequence>
<keyword evidence="2" id="KW-0255">Endonuclease</keyword>
<accession>A0ABS7MJW9</accession>
<evidence type="ECO:0000259" key="1">
    <source>
        <dbReference type="Pfam" id="PF20469"/>
    </source>
</evidence>
<dbReference type="RefSeq" id="WP_222199104.1">
    <property type="nucleotide sequence ID" value="NZ_JAIMFO010000005.1"/>
</dbReference>
<keyword evidence="3" id="KW-1185">Reference proteome</keyword>
<keyword evidence="2" id="KW-0540">Nuclease</keyword>
<dbReference type="Pfam" id="PF20469">
    <property type="entry name" value="OLD-like_TOPRIM"/>
    <property type="match status" value="1"/>
</dbReference>
<comment type="caution">
    <text evidence="2">The sequence shown here is derived from an EMBL/GenBank/DDBJ whole genome shotgun (WGS) entry which is preliminary data.</text>
</comment>
<feature type="domain" description="OLD protein-like TOPRIM" evidence="1">
    <location>
        <begin position="29"/>
        <end position="94"/>
    </location>
</feature>
<evidence type="ECO:0000313" key="3">
    <source>
        <dbReference type="Proteomes" id="UP000700908"/>
    </source>
</evidence>
<keyword evidence="2" id="KW-0378">Hydrolase</keyword>
<organism evidence="2 3">
    <name type="scientific">Collinsella ureilytica</name>
    <dbReference type="NCBI Taxonomy" id="2869515"/>
    <lineage>
        <taxon>Bacteria</taxon>
        <taxon>Bacillati</taxon>
        <taxon>Actinomycetota</taxon>
        <taxon>Coriobacteriia</taxon>
        <taxon>Coriobacteriales</taxon>
        <taxon>Coriobacteriaceae</taxon>
        <taxon>Collinsella</taxon>
    </lineage>
</organism>
<evidence type="ECO:0000313" key="2">
    <source>
        <dbReference type="EMBL" id="MBY4797380.1"/>
    </source>
</evidence>
<protein>
    <submittedName>
        <fullName evidence="2">ATP-dependent endonuclease</fullName>
    </submittedName>
</protein>
<proteinExistence type="predicted"/>
<gene>
    <name evidence="2" type="ORF">K6V98_03240</name>
</gene>
<dbReference type="CDD" id="cd01026">
    <property type="entry name" value="TOPRIM_OLD"/>
    <property type="match status" value="1"/>
</dbReference>